<sequence length="139" mass="16464">MFIFKRKPPLLEYEMNNLKKFIGRTIEVMLLTREETINVSEKHGLILICSRDDHYIEGSIFQLSDFQLSKTGLSSWMNPPLYTEKHYFDKKIDSIGYIDDEKIKTMSRSRLLVFYSMCELLGTFEIVVNSSNKYKCIWK</sequence>
<accession>A0A3M8P522</accession>
<dbReference type="RefSeq" id="WP_123166127.1">
    <property type="nucleotide sequence ID" value="NZ_RIAX01000010.1"/>
</dbReference>
<protein>
    <submittedName>
        <fullName evidence="1">Uncharacterized protein</fullName>
    </submittedName>
</protein>
<keyword evidence="2" id="KW-1185">Reference proteome</keyword>
<evidence type="ECO:0000313" key="2">
    <source>
        <dbReference type="Proteomes" id="UP000275473"/>
    </source>
</evidence>
<comment type="caution">
    <text evidence="1">The sequence shown here is derived from an EMBL/GenBank/DDBJ whole genome shotgun (WGS) entry which is preliminary data.</text>
</comment>
<dbReference type="EMBL" id="RIAX01000010">
    <property type="protein sequence ID" value="RNF38788.1"/>
    <property type="molecule type" value="Genomic_DNA"/>
</dbReference>
<dbReference type="OrthoDB" id="2429194at2"/>
<proteinExistence type="predicted"/>
<evidence type="ECO:0000313" key="1">
    <source>
        <dbReference type="EMBL" id="RNF38788.1"/>
    </source>
</evidence>
<gene>
    <name evidence="1" type="ORF">EEX84_13250</name>
</gene>
<name>A0A3M8P522_9BACL</name>
<dbReference type="Proteomes" id="UP000275473">
    <property type="component" value="Unassembled WGS sequence"/>
</dbReference>
<reference evidence="1 2" key="1">
    <citation type="journal article" date="2018" name="Int. J. Syst. Evol. Microbiol.">
        <title>Planococcus salinus sp. nov., a moderately halophilic bacterium isolated from a saline-alkali soil.</title>
        <authorList>
            <person name="Gan L."/>
        </authorList>
    </citation>
    <scope>NUCLEOTIDE SEQUENCE [LARGE SCALE GENOMIC DNA]</scope>
    <source>
        <strain evidence="1 2">LCB217</strain>
    </source>
</reference>
<organism evidence="1 2">
    <name type="scientific">Planococcus salinus</name>
    <dbReference type="NCBI Taxonomy" id="1848460"/>
    <lineage>
        <taxon>Bacteria</taxon>
        <taxon>Bacillati</taxon>
        <taxon>Bacillota</taxon>
        <taxon>Bacilli</taxon>
        <taxon>Bacillales</taxon>
        <taxon>Caryophanaceae</taxon>
        <taxon>Planococcus</taxon>
    </lineage>
</organism>
<dbReference type="AlphaFoldDB" id="A0A3M8P522"/>